<name>A0A5B7JAU2_PORTR</name>
<gene>
    <name evidence="2" type="ORF">E2C01_085561</name>
</gene>
<feature type="compositionally biased region" description="Basic and acidic residues" evidence="1">
    <location>
        <begin position="9"/>
        <end position="23"/>
    </location>
</feature>
<keyword evidence="3" id="KW-1185">Reference proteome</keyword>
<evidence type="ECO:0000313" key="2">
    <source>
        <dbReference type="EMBL" id="MPC90567.1"/>
    </source>
</evidence>
<dbReference type="EMBL" id="VSRR010084837">
    <property type="protein sequence ID" value="MPC90567.1"/>
    <property type="molecule type" value="Genomic_DNA"/>
</dbReference>
<organism evidence="2 3">
    <name type="scientific">Portunus trituberculatus</name>
    <name type="common">Swimming crab</name>
    <name type="synonym">Neptunus trituberculatus</name>
    <dbReference type="NCBI Taxonomy" id="210409"/>
    <lineage>
        <taxon>Eukaryota</taxon>
        <taxon>Metazoa</taxon>
        <taxon>Ecdysozoa</taxon>
        <taxon>Arthropoda</taxon>
        <taxon>Crustacea</taxon>
        <taxon>Multicrustacea</taxon>
        <taxon>Malacostraca</taxon>
        <taxon>Eumalacostraca</taxon>
        <taxon>Eucarida</taxon>
        <taxon>Decapoda</taxon>
        <taxon>Pleocyemata</taxon>
        <taxon>Brachyura</taxon>
        <taxon>Eubrachyura</taxon>
        <taxon>Portunoidea</taxon>
        <taxon>Portunidae</taxon>
        <taxon>Portuninae</taxon>
        <taxon>Portunus</taxon>
    </lineage>
</organism>
<evidence type="ECO:0000313" key="3">
    <source>
        <dbReference type="Proteomes" id="UP000324222"/>
    </source>
</evidence>
<sequence>MKTCPGSEGVKDRNTQDKWWSEQRRVTEGPHWRVLRWQNDRSSLPNECSNLDACEISELRPG</sequence>
<accession>A0A5B7JAU2</accession>
<comment type="caution">
    <text evidence="2">The sequence shown here is derived from an EMBL/GenBank/DDBJ whole genome shotgun (WGS) entry which is preliminary data.</text>
</comment>
<dbReference type="Proteomes" id="UP000324222">
    <property type="component" value="Unassembled WGS sequence"/>
</dbReference>
<proteinExistence type="predicted"/>
<dbReference type="AlphaFoldDB" id="A0A5B7JAU2"/>
<reference evidence="2 3" key="1">
    <citation type="submission" date="2019-05" db="EMBL/GenBank/DDBJ databases">
        <title>Another draft genome of Portunus trituberculatus and its Hox gene families provides insights of decapod evolution.</title>
        <authorList>
            <person name="Jeong J.-H."/>
            <person name="Song I."/>
            <person name="Kim S."/>
            <person name="Choi T."/>
            <person name="Kim D."/>
            <person name="Ryu S."/>
            <person name="Kim W."/>
        </authorList>
    </citation>
    <scope>NUCLEOTIDE SEQUENCE [LARGE SCALE GENOMIC DNA]</scope>
    <source>
        <tissue evidence="2">Muscle</tissue>
    </source>
</reference>
<protein>
    <submittedName>
        <fullName evidence="2">Uncharacterized protein</fullName>
    </submittedName>
</protein>
<feature type="region of interest" description="Disordered" evidence="1">
    <location>
        <begin position="1"/>
        <end position="23"/>
    </location>
</feature>
<evidence type="ECO:0000256" key="1">
    <source>
        <dbReference type="SAM" id="MobiDB-lite"/>
    </source>
</evidence>